<sequence>MGTAAFRTWKRENGFDNARAARTLGVPMARVADWSSGRELAPPEVAAACYAYSCGWRPSLDTAPAPRRKRRSAALEQIRVALGLPEDASTESITQAAAKASEPSLKDRTEALAAWILGGRPVPGNGGHDVRVDGPDGRHVLVEAKGRTVSAANGSWYFSQIFGENRSKRYDFILLVGERHPEAVCKDDGAGSRYALFLLSYADAERLTGRRKFQRPCQDGKASKDHGTLRIKAYGTIGGHSVAPWHDHHVSADEARHIVHAAFGG</sequence>
<organism evidence="1 2">
    <name type="scientific">Azospirillum brasilense</name>
    <dbReference type="NCBI Taxonomy" id="192"/>
    <lineage>
        <taxon>Bacteria</taxon>
        <taxon>Pseudomonadati</taxon>
        <taxon>Pseudomonadota</taxon>
        <taxon>Alphaproteobacteria</taxon>
        <taxon>Rhodospirillales</taxon>
        <taxon>Azospirillaceae</taxon>
        <taxon>Azospirillum</taxon>
    </lineage>
</organism>
<proteinExistence type="predicted"/>
<dbReference type="Proteomes" id="UP000476837">
    <property type="component" value="Unassembled WGS sequence"/>
</dbReference>
<comment type="caution">
    <text evidence="1">The sequence shown here is derived from an EMBL/GenBank/DDBJ whole genome shotgun (WGS) entry which is preliminary data.</text>
</comment>
<accession>A0A6L3B1M1</accession>
<evidence type="ECO:0000313" key="2">
    <source>
        <dbReference type="Proteomes" id="UP000476837"/>
    </source>
</evidence>
<dbReference type="EMBL" id="QOKV01000005">
    <property type="protein sequence ID" value="KAA0686212.1"/>
    <property type="molecule type" value="Genomic_DNA"/>
</dbReference>
<reference evidence="1 2" key="1">
    <citation type="submission" date="2018-07" db="EMBL/GenBank/DDBJ databases">
        <title>Genome sequence of Roseomonas fauriae ATCC 49958.</title>
        <authorList>
            <person name="Sant'Anna F.H."/>
            <person name="Baldani J.I."/>
            <person name="Zilli J.E."/>
            <person name="Reis V.M."/>
            <person name="Hartmann A."/>
            <person name="Cruz L."/>
            <person name="de Souza E.M."/>
            <person name="de Oliveira Pedrosa F."/>
            <person name="Passaglia L.M.P."/>
        </authorList>
    </citation>
    <scope>NUCLEOTIDE SEQUENCE [LARGE SCALE GENOMIC DNA]</scope>
    <source>
        <strain evidence="1 2">ATCC 49958</strain>
    </source>
</reference>
<gene>
    <name evidence="1" type="ORF">DS837_10980</name>
</gene>
<evidence type="ECO:0000313" key="1">
    <source>
        <dbReference type="EMBL" id="KAA0686212.1"/>
    </source>
</evidence>
<dbReference type="RefSeq" id="WP_149164785.1">
    <property type="nucleotide sequence ID" value="NZ_QOKV01000005.1"/>
</dbReference>
<dbReference type="SUPFAM" id="SSF47413">
    <property type="entry name" value="lambda repressor-like DNA-binding domains"/>
    <property type="match status" value="1"/>
</dbReference>
<dbReference type="GO" id="GO:0003677">
    <property type="term" value="F:DNA binding"/>
    <property type="evidence" value="ECO:0007669"/>
    <property type="project" value="InterPro"/>
</dbReference>
<dbReference type="Gene3D" id="1.10.260.40">
    <property type="entry name" value="lambda repressor-like DNA-binding domains"/>
    <property type="match status" value="1"/>
</dbReference>
<name>A0A6L3B1M1_AZOBR</name>
<dbReference type="AlphaFoldDB" id="A0A6L3B1M1"/>
<protein>
    <submittedName>
        <fullName evidence="1">Uncharacterized protein</fullName>
    </submittedName>
</protein>
<dbReference type="InterPro" id="IPR010982">
    <property type="entry name" value="Lambda_DNA-bd_dom_sf"/>
</dbReference>